<organism evidence="2 3">
    <name type="scientific">Diabrotica balteata</name>
    <name type="common">Banded cucumber beetle</name>
    <dbReference type="NCBI Taxonomy" id="107213"/>
    <lineage>
        <taxon>Eukaryota</taxon>
        <taxon>Metazoa</taxon>
        <taxon>Ecdysozoa</taxon>
        <taxon>Arthropoda</taxon>
        <taxon>Hexapoda</taxon>
        <taxon>Insecta</taxon>
        <taxon>Pterygota</taxon>
        <taxon>Neoptera</taxon>
        <taxon>Endopterygota</taxon>
        <taxon>Coleoptera</taxon>
        <taxon>Polyphaga</taxon>
        <taxon>Cucujiformia</taxon>
        <taxon>Chrysomeloidea</taxon>
        <taxon>Chrysomelidae</taxon>
        <taxon>Galerucinae</taxon>
        <taxon>Diabroticina</taxon>
        <taxon>Diabroticites</taxon>
        <taxon>Diabrotica</taxon>
    </lineage>
</organism>
<keyword evidence="3" id="KW-1185">Reference proteome</keyword>
<name>A0A9N9T7Y7_DIABA</name>
<reference evidence="2" key="1">
    <citation type="submission" date="2022-01" db="EMBL/GenBank/DDBJ databases">
        <authorList>
            <person name="King R."/>
        </authorList>
    </citation>
    <scope>NUCLEOTIDE SEQUENCE</scope>
</reference>
<feature type="compositionally biased region" description="Basic and acidic residues" evidence="1">
    <location>
        <begin position="21"/>
        <end position="45"/>
    </location>
</feature>
<sequence>MSSEQQSNENCSTNILLQETESTKNQHEQPAHKRARNDSPGDDKQLKQTIMSDYWLKAPTPTSNRFASLDEVPDETNQTRTEAVKENIQPPPIFVSDVGDIQPLRQLLETISPLGYSIKCLYNDQVKIQPSTSEYYRNITKVPNEKKTHYYTYQTKEERKFLVVLRNMHQTADKDALVHELGLMGHEVTNIANIYK</sequence>
<dbReference type="AlphaFoldDB" id="A0A9N9T7Y7"/>
<proteinExistence type="predicted"/>
<dbReference type="OrthoDB" id="6775860at2759"/>
<evidence type="ECO:0000313" key="2">
    <source>
        <dbReference type="EMBL" id="CAG9840591.1"/>
    </source>
</evidence>
<evidence type="ECO:0000256" key="1">
    <source>
        <dbReference type="SAM" id="MobiDB-lite"/>
    </source>
</evidence>
<feature type="region of interest" description="Disordered" evidence="1">
    <location>
        <begin position="1"/>
        <end position="45"/>
    </location>
</feature>
<gene>
    <name evidence="2" type="ORF">DIABBA_LOCUS13221</name>
</gene>
<dbReference type="Proteomes" id="UP001153709">
    <property type="component" value="Chromosome 9"/>
</dbReference>
<protein>
    <submittedName>
        <fullName evidence="2">Uncharacterized protein</fullName>
    </submittedName>
</protein>
<feature type="compositionally biased region" description="Polar residues" evidence="1">
    <location>
        <begin position="1"/>
        <end position="20"/>
    </location>
</feature>
<evidence type="ECO:0000313" key="3">
    <source>
        <dbReference type="Proteomes" id="UP001153709"/>
    </source>
</evidence>
<accession>A0A9N9T7Y7</accession>
<feature type="region of interest" description="Disordered" evidence="1">
    <location>
        <begin position="62"/>
        <end position="83"/>
    </location>
</feature>
<dbReference type="EMBL" id="OU898284">
    <property type="protein sequence ID" value="CAG9840591.1"/>
    <property type="molecule type" value="Genomic_DNA"/>
</dbReference>